<keyword evidence="2" id="KW-1185">Reference proteome</keyword>
<proteinExistence type="predicted"/>
<sequence length="258" mass="28717">MDYLSHFERARKELEDFYLGVPKDSEDLSFDYLAQAQLQKAGPSSDIRKPGPSDPAAETNPSKQEQSAQFRRVSNDSNGGSFRNHRASGGNERRASRGPHQYPHREDDRGSAPPYSSQRINYAVSLGHVAPQASFPSQIVLVPRQTVWASPPQCAVGKGSGTPHAVNNLCTRREGGGRFRSHAVESSVVYDEMSGISMSRYPLRGEEGRRRPGIPHSNICTICCDYIFVFRTRCLVYTRVIYGFAQSQSFKSVLDDLD</sequence>
<gene>
    <name evidence="1" type="ORF">RHMOL_Rhmol13G0074500</name>
</gene>
<comment type="caution">
    <text evidence="1">The sequence shown here is derived from an EMBL/GenBank/DDBJ whole genome shotgun (WGS) entry which is preliminary data.</text>
</comment>
<evidence type="ECO:0000313" key="2">
    <source>
        <dbReference type="Proteomes" id="UP001062846"/>
    </source>
</evidence>
<dbReference type="EMBL" id="CM046400">
    <property type="protein sequence ID" value="KAI8523449.1"/>
    <property type="molecule type" value="Genomic_DNA"/>
</dbReference>
<evidence type="ECO:0000313" key="1">
    <source>
        <dbReference type="EMBL" id="KAI8523449.1"/>
    </source>
</evidence>
<protein>
    <submittedName>
        <fullName evidence="1">Uncharacterized protein</fullName>
    </submittedName>
</protein>
<name>A0ACC0L540_RHOML</name>
<dbReference type="Proteomes" id="UP001062846">
    <property type="component" value="Chromosome 13"/>
</dbReference>
<organism evidence="1 2">
    <name type="scientific">Rhododendron molle</name>
    <name type="common">Chinese azalea</name>
    <name type="synonym">Azalea mollis</name>
    <dbReference type="NCBI Taxonomy" id="49168"/>
    <lineage>
        <taxon>Eukaryota</taxon>
        <taxon>Viridiplantae</taxon>
        <taxon>Streptophyta</taxon>
        <taxon>Embryophyta</taxon>
        <taxon>Tracheophyta</taxon>
        <taxon>Spermatophyta</taxon>
        <taxon>Magnoliopsida</taxon>
        <taxon>eudicotyledons</taxon>
        <taxon>Gunneridae</taxon>
        <taxon>Pentapetalae</taxon>
        <taxon>asterids</taxon>
        <taxon>Ericales</taxon>
        <taxon>Ericaceae</taxon>
        <taxon>Ericoideae</taxon>
        <taxon>Rhodoreae</taxon>
        <taxon>Rhododendron</taxon>
    </lineage>
</organism>
<reference evidence="1" key="1">
    <citation type="submission" date="2022-02" db="EMBL/GenBank/DDBJ databases">
        <title>Plant Genome Project.</title>
        <authorList>
            <person name="Zhang R.-G."/>
        </authorList>
    </citation>
    <scope>NUCLEOTIDE SEQUENCE</scope>
    <source>
        <strain evidence="1">AT1</strain>
    </source>
</reference>
<accession>A0ACC0L540</accession>